<accession>A0ABD3C271</accession>
<dbReference type="PANTHER" id="PTHR33184:SF2">
    <property type="entry name" value="APPLE DOMAIN-CONTAINING PROTEIN"/>
    <property type="match status" value="1"/>
</dbReference>
<evidence type="ECO:0000256" key="1">
    <source>
        <dbReference type="ARBA" id="ARBA00022729"/>
    </source>
</evidence>
<evidence type="ECO:0000256" key="2">
    <source>
        <dbReference type="SAM" id="SignalP"/>
    </source>
</evidence>
<dbReference type="Pfam" id="PF24068">
    <property type="entry name" value="TPD1_C"/>
    <property type="match status" value="1"/>
</dbReference>
<dbReference type="InterPro" id="IPR040361">
    <property type="entry name" value="TPD1"/>
</dbReference>
<gene>
    <name evidence="3" type="ORF">CASFOL_032686</name>
</gene>
<keyword evidence="1 2" id="KW-0732">Signal</keyword>
<dbReference type="EMBL" id="JAVIJP010000054">
    <property type="protein sequence ID" value="KAL3623870.1"/>
    <property type="molecule type" value="Genomic_DNA"/>
</dbReference>
<reference evidence="4" key="1">
    <citation type="journal article" date="2024" name="IScience">
        <title>Strigolactones Initiate the Formation of Haustorium-like Structures in Castilleja.</title>
        <authorList>
            <person name="Buerger M."/>
            <person name="Peterson D."/>
            <person name="Chory J."/>
        </authorList>
    </citation>
    <scope>NUCLEOTIDE SEQUENCE [LARGE SCALE GENOMIC DNA]</scope>
</reference>
<evidence type="ECO:0000313" key="4">
    <source>
        <dbReference type="Proteomes" id="UP001632038"/>
    </source>
</evidence>
<feature type="signal peptide" evidence="2">
    <location>
        <begin position="1"/>
        <end position="19"/>
    </location>
</feature>
<sequence>MTNTFCIILVYAFLFSNLALLPQAFESKPGLEAKIVNRSHDEKLLNETKTKKIEQWKTWCPRARIQVSQFVLSFHGIPKYRAIITVLCSNCWVARVHLRCGWFASANLVPPDEFKRLAYDDCLVNGGRPMANGKTIAFTYSNTFMYPLSVASFVCWP</sequence>
<dbReference type="PANTHER" id="PTHR33184">
    <property type="entry name" value="PROTEIN TAPETUM DETERMINANT 1-LIKE-RELATED"/>
    <property type="match status" value="1"/>
</dbReference>
<feature type="chain" id="PRO_5044756744" evidence="2">
    <location>
        <begin position="20"/>
        <end position="157"/>
    </location>
</feature>
<organism evidence="3 4">
    <name type="scientific">Castilleja foliolosa</name>
    <dbReference type="NCBI Taxonomy" id="1961234"/>
    <lineage>
        <taxon>Eukaryota</taxon>
        <taxon>Viridiplantae</taxon>
        <taxon>Streptophyta</taxon>
        <taxon>Embryophyta</taxon>
        <taxon>Tracheophyta</taxon>
        <taxon>Spermatophyta</taxon>
        <taxon>Magnoliopsida</taxon>
        <taxon>eudicotyledons</taxon>
        <taxon>Gunneridae</taxon>
        <taxon>Pentapetalae</taxon>
        <taxon>asterids</taxon>
        <taxon>lamiids</taxon>
        <taxon>Lamiales</taxon>
        <taxon>Orobanchaceae</taxon>
        <taxon>Pedicularideae</taxon>
        <taxon>Castillejinae</taxon>
        <taxon>Castilleja</taxon>
    </lineage>
</organism>
<proteinExistence type="predicted"/>
<name>A0ABD3C271_9LAMI</name>
<evidence type="ECO:0000313" key="3">
    <source>
        <dbReference type="EMBL" id="KAL3623870.1"/>
    </source>
</evidence>
<protein>
    <submittedName>
        <fullName evidence="3">Uncharacterized protein</fullName>
    </submittedName>
</protein>
<dbReference type="Proteomes" id="UP001632038">
    <property type="component" value="Unassembled WGS sequence"/>
</dbReference>
<dbReference type="AlphaFoldDB" id="A0ABD3C271"/>
<comment type="caution">
    <text evidence="3">The sequence shown here is derived from an EMBL/GenBank/DDBJ whole genome shotgun (WGS) entry which is preliminary data.</text>
</comment>
<keyword evidence="4" id="KW-1185">Reference proteome</keyword>